<dbReference type="PATRIC" id="fig|330734.3.peg.3159"/>
<protein>
    <submittedName>
        <fullName evidence="1">Uncharacterized protein</fullName>
    </submittedName>
</protein>
<dbReference type="AlphaFoldDB" id="A0A0H4I731"/>
<dbReference type="Proteomes" id="UP000036406">
    <property type="component" value="Chromosome"/>
</dbReference>
<dbReference type="KEGG" id="mpq:ABA45_14995"/>
<proteinExistence type="predicted"/>
<organism evidence="1 2">
    <name type="scientific">Marinobacter psychrophilus</name>
    <dbReference type="NCBI Taxonomy" id="330734"/>
    <lineage>
        <taxon>Bacteria</taxon>
        <taxon>Pseudomonadati</taxon>
        <taxon>Pseudomonadota</taxon>
        <taxon>Gammaproteobacteria</taxon>
        <taxon>Pseudomonadales</taxon>
        <taxon>Marinobacteraceae</taxon>
        <taxon>Marinobacter</taxon>
    </lineage>
</organism>
<name>A0A0H4I731_9GAMM</name>
<reference evidence="1 2" key="1">
    <citation type="submission" date="2015-05" db="EMBL/GenBank/DDBJ databases">
        <title>Complete genome of Marinobacter psychrophilus strain 20041T isolated from sea-ice of the Canadian Basin.</title>
        <authorList>
            <person name="Song L."/>
            <person name="Ren L."/>
            <person name="Yu Y."/>
            <person name="Wang X."/>
        </authorList>
    </citation>
    <scope>NUCLEOTIDE SEQUENCE [LARGE SCALE GENOMIC DNA]</scope>
    <source>
        <strain evidence="1 2">20041</strain>
    </source>
</reference>
<keyword evidence="2" id="KW-1185">Reference proteome</keyword>
<dbReference type="EMBL" id="CP011494">
    <property type="protein sequence ID" value="AKO53563.1"/>
    <property type="molecule type" value="Genomic_DNA"/>
</dbReference>
<gene>
    <name evidence="1" type="ORF">ABA45_14995</name>
</gene>
<dbReference type="STRING" id="330734.ABA45_14995"/>
<sequence>MEVLSRFVKRASLALHEPQDSSEKQYIAELLAEFYVFKTSTLLAEWDHGTLMIGVILSTRYLLNWITNFIHEEKATP</sequence>
<evidence type="ECO:0000313" key="2">
    <source>
        <dbReference type="Proteomes" id="UP000036406"/>
    </source>
</evidence>
<accession>A0A0H4I731</accession>
<evidence type="ECO:0000313" key="1">
    <source>
        <dbReference type="EMBL" id="AKO53563.1"/>
    </source>
</evidence>